<dbReference type="EMBL" id="KY684085">
    <property type="protein sequence ID" value="ARF09401.1"/>
    <property type="molecule type" value="Genomic_DNA"/>
</dbReference>
<name>A0A1V0SCH8_9VIRU</name>
<accession>A0A1V0SCH8</accession>
<sequence>MSEPNRGVFFGHSSRLIYDAPAYSDRLLESTSPLAYRLNPNQINNCNSCLSTWGPRASHNGVGVSTLVGQTTSPAQDLADLESILTNRNVLASKTKASEVNDIDVTKFKLQHARVCNDFLAPVSTLLTDPTQNFRGMAINRFYDLDRDRQQVIFYDFSRNTSLEARDNYQVHYRAPIEVDHSLPVEIKGMNMPCAFPAYSVCRQ</sequence>
<evidence type="ECO:0000313" key="1">
    <source>
        <dbReference type="EMBL" id="ARF09401.1"/>
    </source>
</evidence>
<gene>
    <name evidence="1" type="ORF">Indivirus_1_24</name>
</gene>
<proteinExistence type="predicted"/>
<protein>
    <submittedName>
        <fullName evidence="1">Uncharacterized protein</fullName>
    </submittedName>
</protein>
<reference evidence="1" key="1">
    <citation type="journal article" date="2017" name="Science">
        <title>Giant viruses with an expanded complement of translation system components.</title>
        <authorList>
            <person name="Schulz F."/>
            <person name="Yutin N."/>
            <person name="Ivanova N.N."/>
            <person name="Ortega D.R."/>
            <person name="Lee T.K."/>
            <person name="Vierheilig J."/>
            <person name="Daims H."/>
            <person name="Horn M."/>
            <person name="Wagner M."/>
            <person name="Jensen G.J."/>
            <person name="Kyrpides N.C."/>
            <person name="Koonin E.V."/>
            <person name="Woyke T."/>
        </authorList>
    </citation>
    <scope>NUCLEOTIDE SEQUENCE</scope>
    <source>
        <strain evidence="1">ILV1</strain>
    </source>
</reference>
<organism evidence="1">
    <name type="scientific">Indivirus ILV1</name>
    <dbReference type="NCBI Taxonomy" id="1977633"/>
    <lineage>
        <taxon>Viruses</taxon>
        <taxon>Varidnaviria</taxon>
        <taxon>Bamfordvirae</taxon>
        <taxon>Nucleocytoviricota</taxon>
        <taxon>Megaviricetes</taxon>
        <taxon>Imitervirales</taxon>
        <taxon>Mimiviridae</taxon>
        <taxon>Klosneuvirinae</taxon>
        <taxon>Indivirus</taxon>
    </lineage>
</organism>